<dbReference type="InterPro" id="IPR051785">
    <property type="entry name" value="MMCE/EMCE_epimerase"/>
</dbReference>
<dbReference type="GO" id="GO:0046872">
    <property type="term" value="F:metal ion binding"/>
    <property type="evidence" value="ECO:0007669"/>
    <property type="project" value="UniProtKB-KW"/>
</dbReference>
<keyword evidence="1" id="KW-0479">Metal-binding</keyword>
<dbReference type="AlphaFoldDB" id="A0A0W1SKY6"/>
<dbReference type="PROSITE" id="PS51819">
    <property type="entry name" value="VOC"/>
    <property type="match status" value="1"/>
</dbReference>
<dbReference type="InterPro" id="IPR029068">
    <property type="entry name" value="Glyas_Bleomycin-R_OHBP_Dase"/>
</dbReference>
<dbReference type="Pfam" id="PF13669">
    <property type="entry name" value="Glyoxalase_4"/>
    <property type="match status" value="1"/>
</dbReference>
<dbReference type="Gene3D" id="3.10.180.10">
    <property type="entry name" value="2,3-Dihydroxybiphenyl 1,2-Dioxygenase, domain 1"/>
    <property type="match status" value="1"/>
</dbReference>
<organism evidence="3 4">
    <name type="scientific">Haloferax profundi</name>
    <dbReference type="NCBI Taxonomy" id="1544718"/>
    <lineage>
        <taxon>Archaea</taxon>
        <taxon>Methanobacteriati</taxon>
        <taxon>Methanobacteriota</taxon>
        <taxon>Stenosarchaea group</taxon>
        <taxon>Halobacteria</taxon>
        <taxon>Halobacteriales</taxon>
        <taxon>Haloferacaceae</taxon>
        <taxon>Haloferax</taxon>
    </lineage>
</organism>
<evidence type="ECO:0000313" key="3">
    <source>
        <dbReference type="EMBL" id="KTG26942.1"/>
    </source>
</evidence>
<dbReference type="InterPro" id="IPR037523">
    <property type="entry name" value="VOC_core"/>
</dbReference>
<protein>
    <submittedName>
        <fullName evidence="3">Glyoxalase</fullName>
    </submittedName>
</protein>
<name>A0A0W1SKY6_9EURY</name>
<dbReference type="PANTHER" id="PTHR43048:SF3">
    <property type="entry name" value="METHYLMALONYL-COA EPIMERASE, MITOCHONDRIAL"/>
    <property type="match status" value="1"/>
</dbReference>
<keyword evidence="4" id="KW-1185">Reference proteome</keyword>
<accession>A0A0W1SKY6</accession>
<evidence type="ECO:0000256" key="1">
    <source>
        <dbReference type="ARBA" id="ARBA00022723"/>
    </source>
</evidence>
<comment type="caution">
    <text evidence="3">The sequence shown here is derived from an EMBL/GenBank/DDBJ whole genome shotgun (WGS) entry which is preliminary data.</text>
</comment>
<reference evidence="3 4" key="1">
    <citation type="submission" date="2015-12" db="EMBL/GenBank/DDBJ databases">
        <title>Haloferax profundi sp. nov. isolated from the Discovery deep brine-seawater interface in the Red Sea.</title>
        <authorList>
            <person name="Zhang G."/>
            <person name="Stingl U."/>
            <person name="Rashid M."/>
        </authorList>
    </citation>
    <scope>NUCLEOTIDE SEQUENCE [LARGE SCALE GENOMIC DNA]</scope>
    <source>
        <strain evidence="3 4">SB29</strain>
    </source>
</reference>
<gene>
    <name evidence="3" type="ORF">AUR66_15350</name>
</gene>
<dbReference type="GO" id="GO:0046491">
    <property type="term" value="P:L-methylmalonyl-CoA metabolic process"/>
    <property type="evidence" value="ECO:0007669"/>
    <property type="project" value="TreeGrafter"/>
</dbReference>
<dbReference type="SUPFAM" id="SSF54593">
    <property type="entry name" value="Glyoxalase/Bleomycin resistance protein/Dihydroxybiphenyl dioxygenase"/>
    <property type="match status" value="1"/>
</dbReference>
<dbReference type="PANTHER" id="PTHR43048">
    <property type="entry name" value="METHYLMALONYL-COA EPIMERASE"/>
    <property type="match status" value="1"/>
</dbReference>
<dbReference type="GO" id="GO:0004493">
    <property type="term" value="F:methylmalonyl-CoA epimerase activity"/>
    <property type="evidence" value="ECO:0007669"/>
    <property type="project" value="TreeGrafter"/>
</dbReference>
<dbReference type="OrthoDB" id="6161at2157"/>
<sequence>MTDTSDATRMPPARVDHVGIAVERVDDAEATLLALGCECVHRETVADGTFEWATYVLGDASRLELIAPVDGESFLTAFLDEHGPGLHHVTLEVVDIDAAVDALESAGERIVGYSEEDGWTEAFVSPRNPTGALFQLMEYHDDYADKGDAHALFVRGEPLKGR</sequence>
<evidence type="ECO:0000259" key="2">
    <source>
        <dbReference type="PROSITE" id="PS51819"/>
    </source>
</evidence>
<dbReference type="Proteomes" id="UP000053157">
    <property type="component" value="Unassembled WGS sequence"/>
</dbReference>
<proteinExistence type="predicted"/>
<feature type="domain" description="VOC" evidence="2">
    <location>
        <begin position="14"/>
        <end position="139"/>
    </location>
</feature>
<evidence type="ECO:0000313" key="4">
    <source>
        <dbReference type="Proteomes" id="UP000053157"/>
    </source>
</evidence>
<dbReference type="RefSeq" id="WP_058572370.1">
    <property type="nucleotide sequence ID" value="NZ_LOPV01000203.1"/>
</dbReference>
<dbReference type="EMBL" id="LOPV01000203">
    <property type="protein sequence ID" value="KTG26942.1"/>
    <property type="molecule type" value="Genomic_DNA"/>
</dbReference>